<keyword evidence="2" id="KW-1185">Reference proteome</keyword>
<reference evidence="1 2" key="1">
    <citation type="journal article" date="2024" name="Plant Biotechnol. J.">
        <title>Genome and CRISPR/Cas9 system of a widespread forest tree (Populus alba) in the world.</title>
        <authorList>
            <person name="Liu Y.J."/>
            <person name="Jiang P.F."/>
            <person name="Han X.M."/>
            <person name="Li X.Y."/>
            <person name="Wang H.M."/>
            <person name="Wang Y.J."/>
            <person name="Wang X.X."/>
            <person name="Zeng Q.Y."/>
        </authorList>
    </citation>
    <scope>NUCLEOTIDE SEQUENCE [LARGE SCALE GENOMIC DNA]</scope>
    <source>
        <strain evidence="2">cv. PAL-ZL1</strain>
    </source>
</reference>
<sequence length="124" mass="13951">MLFESFKADMRSKTQLHVDDSDVAYTEEHRYCAVGNHEIESGPGCAFHVTVEDENTLVIKSAGKRKREDGDEEGCKYIRLERKPPQMLLRKFRLPENAIVSSAITAKCETGVLPVVVEKHPPPP</sequence>
<evidence type="ECO:0000313" key="2">
    <source>
        <dbReference type="Proteomes" id="UP000309997"/>
    </source>
</evidence>
<gene>
    <name evidence="1" type="ORF">D5086_001481</name>
</gene>
<proteinExistence type="predicted"/>
<evidence type="ECO:0000313" key="1">
    <source>
        <dbReference type="EMBL" id="KAL3610461.1"/>
    </source>
</evidence>
<comment type="caution">
    <text evidence="1">The sequence shown here is derived from an EMBL/GenBank/DDBJ whole genome shotgun (WGS) entry which is preliminary data.</text>
</comment>
<name>A0ACC4D100_POPAL</name>
<dbReference type="EMBL" id="RCHU02000001">
    <property type="protein sequence ID" value="KAL3610461.1"/>
    <property type="molecule type" value="Genomic_DNA"/>
</dbReference>
<dbReference type="Proteomes" id="UP000309997">
    <property type="component" value="Unassembled WGS sequence"/>
</dbReference>
<accession>A0ACC4D100</accession>
<organism evidence="1 2">
    <name type="scientific">Populus alba</name>
    <name type="common">White poplar</name>
    <dbReference type="NCBI Taxonomy" id="43335"/>
    <lineage>
        <taxon>Eukaryota</taxon>
        <taxon>Viridiplantae</taxon>
        <taxon>Streptophyta</taxon>
        <taxon>Embryophyta</taxon>
        <taxon>Tracheophyta</taxon>
        <taxon>Spermatophyta</taxon>
        <taxon>Magnoliopsida</taxon>
        <taxon>eudicotyledons</taxon>
        <taxon>Gunneridae</taxon>
        <taxon>Pentapetalae</taxon>
        <taxon>rosids</taxon>
        <taxon>fabids</taxon>
        <taxon>Malpighiales</taxon>
        <taxon>Salicaceae</taxon>
        <taxon>Saliceae</taxon>
        <taxon>Populus</taxon>
    </lineage>
</organism>
<protein>
    <submittedName>
        <fullName evidence="1">Uncharacterized protein</fullName>
    </submittedName>
</protein>